<organism evidence="8 9">
    <name type="scientific">Diploscapter pachys</name>
    <dbReference type="NCBI Taxonomy" id="2018661"/>
    <lineage>
        <taxon>Eukaryota</taxon>
        <taxon>Metazoa</taxon>
        <taxon>Ecdysozoa</taxon>
        <taxon>Nematoda</taxon>
        <taxon>Chromadorea</taxon>
        <taxon>Rhabditida</taxon>
        <taxon>Rhabditina</taxon>
        <taxon>Rhabditomorpha</taxon>
        <taxon>Rhabditoidea</taxon>
        <taxon>Rhabditidae</taxon>
        <taxon>Diploscapter</taxon>
    </lineage>
</organism>
<dbReference type="SUPFAM" id="SSF50978">
    <property type="entry name" value="WD40 repeat-like"/>
    <property type="match status" value="1"/>
</dbReference>
<evidence type="ECO:0000259" key="6">
    <source>
        <dbReference type="PROSITE" id="PS50085"/>
    </source>
</evidence>
<dbReference type="SUPFAM" id="SSF54197">
    <property type="entry name" value="HIT-like"/>
    <property type="match status" value="2"/>
</dbReference>
<dbReference type="InterPro" id="IPR000331">
    <property type="entry name" value="Rap/Ran_GAP_dom"/>
</dbReference>
<dbReference type="CDD" id="cd01276">
    <property type="entry name" value="PKCI_related"/>
    <property type="match status" value="1"/>
</dbReference>
<dbReference type="GO" id="GO:0005634">
    <property type="term" value="C:nucleus"/>
    <property type="evidence" value="ECO:0007669"/>
    <property type="project" value="InterPro"/>
</dbReference>
<evidence type="ECO:0000256" key="2">
    <source>
        <dbReference type="ARBA" id="ARBA00022553"/>
    </source>
</evidence>
<evidence type="ECO:0000256" key="4">
    <source>
        <dbReference type="PIRSR" id="PIRSR601310-3"/>
    </source>
</evidence>
<gene>
    <name evidence="8" type="ORF">WR25_06354</name>
</gene>
<dbReference type="GO" id="GO:0005096">
    <property type="term" value="F:GTPase activator activity"/>
    <property type="evidence" value="ECO:0007669"/>
    <property type="project" value="UniProtKB-KW"/>
</dbReference>
<evidence type="ECO:0008006" key="10">
    <source>
        <dbReference type="Google" id="ProtNLM"/>
    </source>
</evidence>
<keyword evidence="2" id="KW-0597">Phosphoprotein</keyword>
<sequence>MLLRRLSRALVSISTNSQPNFTSQFFAPNTSRSVKPHRCFSVSARKMASEVDAAQKATRGGDDTIFDKIIRKEIPAKIIYEDEEVLAFHDVAPQAPIHFLVIPKRRIVALDEAKPEDSALLGKLMYTVSKVAKDLDVKEGYRVVINDGKHGCQSVYHLHLHVIISFHDINPQTPVHFLVVPKKRIASLDEAKPEDAPVLGKIMLAKQFGLKNGYRVVTNIGPHGCQTIYHLHFHVYGGEQMRKMHQSTLVIASASYDQTIRLCDFLSPHTSAVQIVHSEAQVNCMALTQNGNQLAVGSWQRLRIYERQAASASLVASFENIHKNITAVGFIVGEKYLYTGGEDMQCRLYELRTNMLACSKTFDHSHSPISSVVDHINQYELFIANQNAQVFVWDIRNDAYEKLPMPPLSTSEHVVKLAMHPAGKLLAGITDKSNVIVWELSSRKVQPLSGNLEAIESEEESVLTLPETAARLRDDCIPQNQRNYGLSIKFSLNGELLACTTSQDTVNVLRANDLSLYSSINTECQWNWDTAFLDDEHIYTGGNDGKKMSVFRKTKSADLQASLAKFTDMSKDCVSRVKHLKLLLDGLSVHEKRQLIDEHSFETFHLVDELLLCTELDSNSPAALEAESGLWALEQVLCFAPELVGSGWQQHAIESLLKKALYPKNVLAVRKIAIRLFLIFYQSLGVCNHNMPHLDRVFQCLLPHLPLSDGSNTEAVIGEYCQSASTPSAAQLSAVHHTSVSSADMSSAPTAKERAQLLQIYLDKFLEYCTRECSRIEWNDESKKLECAKFIISKVIDLYICESFPDLEVNGVDVFGGWEGEGQAAIALDTADPVVIARYWLIRWINNIAGARLTAGPAQHAGLKLFHQALFSSHKATNVMLTLLREAMTLPLPCSNVMHKVVHVLSSWLLQIEIPPFVESGQVSMETFSLLVVHTLLAFFHSPYLQQPAERLPSALSLSFVILRQIRQLATHRLHLPMPITSRVWSELIGHLCAAAKEVLSHNDVYSQQVAGPIINTLLTLIVVVKAVRRVTVDDKLWDELYALFESRPLPQLVEQWAIVNRSVTRALILHLTHIEIFPKEELDKCMNDHETNKSLVERQSNAEKADEEMESQLLPALQFDDITHAVPSWSGDPSVWLAVWRRLVCLCPVASPLVAETLSHTIQALLTVNLVPLAHWLSARLLTLPPPLLSQAVSALASVCHSARSTESARLLHAHILAAMGQLVQTRDENVLEQICLLNPSELNVLRKSLVPILPNLPPSIHSIRIAYFMAADPIGSQYLHKCLTANLPLPLSLATSNALTMLLIQKADVKEINTLLAAILPHPHASSLLLIFLTSLLSLCRFGCQTAVLQAFLRVSSNVKDPRLQVEIQWLLVSLCLSHLHTHLPVVTVEILKERQKVLQGMLLSMGGQFPLPSFDVTRWNSLEASELANEKTTFIRKGNAMISVRKEEGWDVTSRTVVGKHTWTMKEMNAERKQNNHVNAWLEKQVAKGKRAGRAAAGIRGTMDDPFDALPEMQQAHRQRQSNEAENEWMRIVVESRRMPQPINIVPKESQLTMKRPLEWRSLAANLGFVPAVCAVPSTFNRDLKHLDQTKTREVHKVAVIYVGEGQEDKQTILANQQGSAQFEGFVDQLGWQVKIGPSHHGYSGGLPVNTSAPYYATANTEMVFHVSTRLGGDTTHKWKHIGNDEVHVVWCDGGKQYRRETMATKFCDVLIVLERTDSQMYRVKIDTVSSLEFGPLFDGALVGEAELAEAVRLTALNASRAYRLSSDESMRPLQHREAVFWKETISQAQAVPLSSAIHSLFIPCM</sequence>
<dbReference type="InterPro" id="IPR036265">
    <property type="entry name" value="HIT-like_sf"/>
</dbReference>
<dbReference type="PRINTS" id="PR00332">
    <property type="entry name" value="HISTRIAD"/>
</dbReference>
<dbReference type="FunFam" id="3.30.428.10:FF:000005">
    <property type="entry name" value="Histidine triad nucleotide-binding protein 1"/>
    <property type="match status" value="1"/>
</dbReference>
<dbReference type="Gene3D" id="3.40.50.11210">
    <property type="entry name" value="Rap/Ran-GAP"/>
    <property type="match status" value="1"/>
</dbReference>
<dbReference type="FunFam" id="3.40.50.11210:FF:000001">
    <property type="entry name" value="Ral GTPase-activating protein subunit alpha-1 isoform 1"/>
    <property type="match status" value="1"/>
</dbReference>
<evidence type="ECO:0000256" key="1">
    <source>
        <dbReference type="ARBA" id="ARBA00022468"/>
    </source>
</evidence>
<dbReference type="Pfam" id="PF20412">
    <property type="entry name" value="RALGAPB_N"/>
    <property type="match status" value="1"/>
</dbReference>
<dbReference type="InterPro" id="IPR001310">
    <property type="entry name" value="Histidine_triad_HIT"/>
</dbReference>
<dbReference type="GO" id="GO:0051056">
    <property type="term" value="P:regulation of small GTPase mediated signal transduction"/>
    <property type="evidence" value="ECO:0007669"/>
    <property type="project" value="InterPro"/>
</dbReference>
<comment type="caution">
    <text evidence="8">The sequence shown here is derived from an EMBL/GenBank/DDBJ whole genome shotgun (WGS) entry which is preliminary data.</text>
</comment>
<dbReference type="Pfam" id="PF02145">
    <property type="entry name" value="Rap_GAP"/>
    <property type="match status" value="1"/>
</dbReference>
<dbReference type="InterPro" id="IPR036322">
    <property type="entry name" value="WD40_repeat_dom_sf"/>
</dbReference>
<dbReference type="InterPro" id="IPR027107">
    <property type="entry name" value="Tuberin/Ral-act_asu"/>
</dbReference>
<feature type="domain" description="Rap-GAP" evidence="6">
    <location>
        <begin position="1587"/>
        <end position="1804"/>
    </location>
</feature>
<dbReference type="PROSITE" id="PS51084">
    <property type="entry name" value="HIT_2"/>
    <property type="match status" value="1"/>
</dbReference>
<accession>A0A2A2KM31</accession>
<evidence type="ECO:0000256" key="3">
    <source>
        <dbReference type="PIRSR" id="PIRSR601310-1"/>
    </source>
</evidence>
<evidence type="ECO:0000256" key="5">
    <source>
        <dbReference type="PROSITE-ProRule" id="PRU00464"/>
    </source>
</evidence>
<dbReference type="Proteomes" id="UP000218231">
    <property type="component" value="Unassembled WGS sequence"/>
</dbReference>
<evidence type="ECO:0000259" key="7">
    <source>
        <dbReference type="PROSITE" id="PS51084"/>
    </source>
</evidence>
<dbReference type="STRING" id="2018661.A0A2A2KM31"/>
<protein>
    <recommendedName>
        <fullName evidence="10">Rap-GAP domain-containing protein</fullName>
    </recommendedName>
</protein>
<dbReference type="Gene3D" id="3.30.428.10">
    <property type="entry name" value="HIT-like"/>
    <property type="match status" value="2"/>
</dbReference>
<dbReference type="GO" id="GO:0003824">
    <property type="term" value="F:catalytic activity"/>
    <property type="evidence" value="ECO:0007669"/>
    <property type="project" value="InterPro"/>
</dbReference>
<dbReference type="InterPro" id="IPR046859">
    <property type="entry name" value="RGPA/RALGAPB_N"/>
</dbReference>
<dbReference type="SUPFAM" id="SSF111347">
    <property type="entry name" value="Rap/Ran-GAP"/>
    <property type="match status" value="1"/>
</dbReference>
<keyword evidence="9" id="KW-1185">Reference proteome</keyword>
<name>A0A2A2KM31_9BILA</name>
<dbReference type="GO" id="GO:0005737">
    <property type="term" value="C:cytoplasm"/>
    <property type="evidence" value="ECO:0007669"/>
    <property type="project" value="TreeGrafter"/>
</dbReference>
<dbReference type="EMBL" id="LIAE01008224">
    <property type="protein sequence ID" value="PAV75024.1"/>
    <property type="molecule type" value="Genomic_DNA"/>
</dbReference>
<dbReference type="OrthoDB" id="19311at2759"/>
<feature type="short sequence motif" description="Histidine triad motif" evidence="4 5">
    <location>
        <begin position="157"/>
        <end position="161"/>
    </location>
</feature>
<dbReference type="InterPro" id="IPR011146">
    <property type="entry name" value="HIT-like"/>
</dbReference>
<reference evidence="8 9" key="1">
    <citation type="journal article" date="2017" name="Curr. Biol.">
        <title>Genome architecture and evolution of a unichromosomal asexual nematode.</title>
        <authorList>
            <person name="Fradin H."/>
            <person name="Zegar C."/>
            <person name="Gutwein M."/>
            <person name="Lucas J."/>
            <person name="Kovtun M."/>
            <person name="Corcoran D."/>
            <person name="Baugh L.R."/>
            <person name="Kiontke K."/>
            <person name="Gunsalus K."/>
            <person name="Fitch D.H."/>
            <person name="Piano F."/>
        </authorList>
    </citation>
    <scope>NUCLEOTIDE SEQUENCE [LARGE SCALE GENOMIC DNA]</scope>
    <source>
        <strain evidence="8">PF1309</strain>
    </source>
</reference>
<dbReference type="Gene3D" id="2.130.10.10">
    <property type="entry name" value="YVTN repeat-like/Quinoprotein amine dehydrogenase"/>
    <property type="match status" value="1"/>
</dbReference>
<dbReference type="PANTHER" id="PTHR10063">
    <property type="entry name" value="TUBERIN"/>
    <property type="match status" value="1"/>
</dbReference>
<evidence type="ECO:0000313" key="9">
    <source>
        <dbReference type="Proteomes" id="UP000218231"/>
    </source>
</evidence>
<feature type="domain" description="HIT" evidence="7">
    <location>
        <begin position="65"/>
        <end position="173"/>
    </location>
</feature>
<dbReference type="Pfam" id="PF01230">
    <property type="entry name" value="HIT"/>
    <property type="match status" value="2"/>
</dbReference>
<dbReference type="InterPro" id="IPR015943">
    <property type="entry name" value="WD40/YVTN_repeat-like_dom_sf"/>
</dbReference>
<feature type="active site" description="Tele-AMP-histidine intermediate" evidence="3">
    <location>
        <position position="159"/>
    </location>
</feature>
<keyword evidence="1" id="KW-0343">GTPase activation</keyword>
<proteinExistence type="predicted"/>
<dbReference type="SMART" id="SM00320">
    <property type="entry name" value="WD40"/>
    <property type="match status" value="6"/>
</dbReference>
<dbReference type="InterPro" id="IPR001680">
    <property type="entry name" value="WD40_rpt"/>
</dbReference>
<evidence type="ECO:0000313" key="8">
    <source>
        <dbReference type="EMBL" id="PAV75024.1"/>
    </source>
</evidence>
<dbReference type="InterPro" id="IPR035974">
    <property type="entry name" value="Rap/Ran-GAP_sf"/>
</dbReference>
<dbReference type="PROSITE" id="PS50085">
    <property type="entry name" value="RAPGAP"/>
    <property type="match status" value="1"/>
</dbReference>
<dbReference type="PANTHER" id="PTHR10063:SF11">
    <property type="entry name" value="RHO GTPASE-ACTIVATING PROTEIN CG5521-RELATED"/>
    <property type="match status" value="1"/>
</dbReference>